<feature type="domain" description="ATP-grasp" evidence="10">
    <location>
        <begin position="121"/>
        <end position="318"/>
    </location>
</feature>
<dbReference type="InterPro" id="IPR013815">
    <property type="entry name" value="ATP_grasp_subdomain_1"/>
</dbReference>
<dbReference type="PROSITE" id="PS50979">
    <property type="entry name" value="BC"/>
    <property type="match status" value="1"/>
</dbReference>
<evidence type="ECO:0000259" key="10">
    <source>
        <dbReference type="PROSITE" id="PS50975"/>
    </source>
</evidence>
<dbReference type="SUPFAM" id="SSF56059">
    <property type="entry name" value="Glutathione synthetase ATP-binding domain-like"/>
    <property type="match status" value="1"/>
</dbReference>
<evidence type="ECO:0000256" key="1">
    <source>
        <dbReference type="ARBA" id="ARBA00001953"/>
    </source>
</evidence>
<evidence type="ECO:0000256" key="3">
    <source>
        <dbReference type="ARBA" id="ARBA00022741"/>
    </source>
</evidence>
<dbReference type="OrthoDB" id="9760256at2"/>
<dbReference type="InterPro" id="IPR011053">
    <property type="entry name" value="Single_hybrid_motif"/>
</dbReference>
<accession>K6VJ66</accession>
<comment type="catalytic activity">
    <reaction evidence="6">
        <text>N(6)-biotinyl-L-lysyl-[protein] + hydrogencarbonate + ATP = N(6)-carboxybiotinyl-L-lysyl-[protein] + ADP + phosphate + H(+)</text>
        <dbReference type="Rhea" id="RHEA:13501"/>
        <dbReference type="Rhea" id="RHEA-COMP:10505"/>
        <dbReference type="Rhea" id="RHEA-COMP:10506"/>
        <dbReference type="ChEBI" id="CHEBI:15378"/>
        <dbReference type="ChEBI" id="CHEBI:17544"/>
        <dbReference type="ChEBI" id="CHEBI:30616"/>
        <dbReference type="ChEBI" id="CHEBI:43474"/>
        <dbReference type="ChEBI" id="CHEBI:83144"/>
        <dbReference type="ChEBI" id="CHEBI:83145"/>
        <dbReference type="ChEBI" id="CHEBI:456216"/>
        <dbReference type="EC" id="6.3.4.14"/>
    </reaction>
    <physiologicalReaction direction="left-to-right" evidence="6">
        <dbReference type="Rhea" id="RHEA:13502"/>
    </physiologicalReaction>
</comment>
<evidence type="ECO:0000256" key="4">
    <source>
        <dbReference type="ARBA" id="ARBA00022840"/>
    </source>
</evidence>
<reference evidence="12 13" key="1">
    <citation type="submission" date="2012-08" db="EMBL/GenBank/DDBJ databases">
        <title>Whole genome shotgun sequence of Austwickia chelonae NBRC 105200.</title>
        <authorList>
            <person name="Yoshida I."/>
            <person name="Hosoyama A."/>
            <person name="Tsuchikane K."/>
            <person name="Katsumata H."/>
            <person name="Ando Y."/>
            <person name="Ohji S."/>
            <person name="Hamada M."/>
            <person name="Tamura T."/>
            <person name="Yamazoe A."/>
            <person name="Yamazaki S."/>
            <person name="Fujita N."/>
        </authorList>
    </citation>
    <scope>NUCLEOTIDE SEQUENCE [LARGE SCALE GENOMIC DNA]</scope>
    <source>
        <strain evidence="12 13">NBRC 105200</strain>
    </source>
</reference>
<dbReference type="Gene3D" id="3.30.1490.20">
    <property type="entry name" value="ATP-grasp fold, A domain"/>
    <property type="match status" value="1"/>
</dbReference>
<dbReference type="Pfam" id="PF02785">
    <property type="entry name" value="Biotin_carb_C"/>
    <property type="match status" value="1"/>
</dbReference>
<dbReference type="InterPro" id="IPR001882">
    <property type="entry name" value="Biotin_BS"/>
</dbReference>
<organism evidence="12 13">
    <name type="scientific">Austwickia chelonae NBRC 105200</name>
    <dbReference type="NCBI Taxonomy" id="1184607"/>
    <lineage>
        <taxon>Bacteria</taxon>
        <taxon>Bacillati</taxon>
        <taxon>Actinomycetota</taxon>
        <taxon>Actinomycetes</taxon>
        <taxon>Micrococcales</taxon>
        <taxon>Dermatophilaceae</taxon>
        <taxon>Austwickia</taxon>
    </lineage>
</organism>
<dbReference type="Pfam" id="PF02786">
    <property type="entry name" value="CPSase_L_D2"/>
    <property type="match status" value="1"/>
</dbReference>
<dbReference type="GO" id="GO:0046872">
    <property type="term" value="F:metal ion binding"/>
    <property type="evidence" value="ECO:0007669"/>
    <property type="project" value="InterPro"/>
</dbReference>
<dbReference type="Pfam" id="PF00364">
    <property type="entry name" value="Biotin_lipoyl"/>
    <property type="match status" value="1"/>
</dbReference>
<keyword evidence="2" id="KW-0436">Ligase</keyword>
<proteinExistence type="predicted"/>
<dbReference type="PROSITE" id="PS50968">
    <property type="entry name" value="BIOTINYL_LIPOYL"/>
    <property type="match status" value="1"/>
</dbReference>
<evidence type="ECO:0000256" key="7">
    <source>
        <dbReference type="PROSITE-ProRule" id="PRU00409"/>
    </source>
</evidence>
<dbReference type="InterPro" id="IPR000089">
    <property type="entry name" value="Biotin_lipoyl"/>
</dbReference>
<sequence length="598" mass="63211">MAISKVLIANRGEIAVRIARACKDAGIGSVAVYADPDRDALHVKVADEAYALGGATPGDSYLVQDKLLDIARRSGADAVHPGYGFLAENAAFAQAVLDDGLTWIGPSPAAIDALGDKVKARHIATRAQAPLVPGTHDPVQDAEEIIAFAEEYGLPVAIKAAYGGGGRGLKVARTLEEIPELFESAVREAVTAFGRGECFVERFLDKPRHVETQCLADAHGNVVVVSTRDCSLQRRHQKLVEEAPAPFLSDEQNAELVRASKAILTEAGYVGAGTCEYLVAQDGLISFLEVNTRLQVEHPVTEEVTGIDLVREQLRIADGEELGYDDPPVRGHSIEFRINGEDPGRGFLPAPGNVLTFRPPSGPGVRLDSGIEQGDVISGQFDSMLAKLIVTGRDRQQTLQRARRALAEFEVEGMPTALTFHRAVVDDPAFAPDDPEQPFSVYTTWMETEFDNTIEPYSGPTADGTDPESERQKIVVEVGGKRVEISLPGDLPVGGGSAGAANGPRRKAPRRAGATGRAGAKAGGDSLTAPMQGTIVKLAVADGDQVAEGDLVVVLEAMKMEQPINAHKAGTVTGLSAAVGETVSSGAVLCEIKGEPTD</sequence>
<dbReference type="InterPro" id="IPR011764">
    <property type="entry name" value="Biotin_carboxylation_dom"/>
</dbReference>
<dbReference type="PROSITE" id="PS00188">
    <property type="entry name" value="BIOTIN"/>
    <property type="match status" value="1"/>
</dbReference>
<dbReference type="STRING" id="100225.SAMN05421595_1913"/>
<dbReference type="FunFam" id="3.30.1490.20:FF:000003">
    <property type="entry name" value="acetyl-CoA carboxylase isoform X1"/>
    <property type="match status" value="1"/>
</dbReference>
<dbReference type="InterPro" id="IPR005482">
    <property type="entry name" value="Biotin_COase_C"/>
</dbReference>
<dbReference type="eggNOG" id="COG4770">
    <property type="taxonomic scope" value="Bacteria"/>
</dbReference>
<evidence type="ECO:0000313" key="12">
    <source>
        <dbReference type="EMBL" id="GAB76779.1"/>
    </source>
</evidence>
<keyword evidence="5" id="KW-0092">Biotin</keyword>
<comment type="cofactor">
    <cofactor evidence="1">
        <name>biotin</name>
        <dbReference type="ChEBI" id="CHEBI:57586"/>
    </cofactor>
</comment>
<dbReference type="GO" id="GO:0005524">
    <property type="term" value="F:ATP binding"/>
    <property type="evidence" value="ECO:0007669"/>
    <property type="project" value="UniProtKB-UniRule"/>
</dbReference>
<comment type="caution">
    <text evidence="12">The sequence shown here is derived from an EMBL/GenBank/DDBJ whole genome shotgun (WGS) entry which is preliminary data.</text>
</comment>
<dbReference type="AlphaFoldDB" id="K6VJ66"/>
<keyword evidence="4 7" id="KW-0067">ATP-binding</keyword>
<feature type="domain" description="Lipoyl-binding" evidence="9">
    <location>
        <begin position="515"/>
        <end position="593"/>
    </location>
</feature>
<dbReference type="FunFam" id="3.40.50.20:FF:000010">
    <property type="entry name" value="Propionyl-CoA carboxylase subunit alpha"/>
    <property type="match status" value="1"/>
</dbReference>
<dbReference type="PROSITE" id="PS00867">
    <property type="entry name" value="CPSASE_2"/>
    <property type="match status" value="1"/>
</dbReference>
<dbReference type="RefSeq" id="WP_006501530.1">
    <property type="nucleotide sequence ID" value="NZ_BAGZ01000002.1"/>
</dbReference>
<dbReference type="InterPro" id="IPR005479">
    <property type="entry name" value="CPAse_ATP-bd"/>
</dbReference>
<dbReference type="InterPro" id="IPR005481">
    <property type="entry name" value="BC-like_N"/>
</dbReference>
<evidence type="ECO:0000313" key="13">
    <source>
        <dbReference type="Proteomes" id="UP000008495"/>
    </source>
</evidence>
<dbReference type="Gene3D" id="3.40.50.20">
    <property type="match status" value="1"/>
</dbReference>
<dbReference type="InterPro" id="IPR011054">
    <property type="entry name" value="Rudment_hybrid_motif"/>
</dbReference>
<evidence type="ECO:0000256" key="8">
    <source>
        <dbReference type="SAM" id="MobiDB-lite"/>
    </source>
</evidence>
<dbReference type="Gene3D" id="2.40.50.100">
    <property type="match status" value="1"/>
</dbReference>
<dbReference type="SUPFAM" id="SSF52440">
    <property type="entry name" value="PreATP-grasp domain"/>
    <property type="match status" value="1"/>
</dbReference>
<dbReference type="Gene3D" id="3.30.470.20">
    <property type="entry name" value="ATP-grasp fold, B domain"/>
    <property type="match status" value="1"/>
</dbReference>
<dbReference type="CDD" id="cd06850">
    <property type="entry name" value="biotinyl_domain"/>
    <property type="match status" value="1"/>
</dbReference>
<dbReference type="InterPro" id="IPR011761">
    <property type="entry name" value="ATP-grasp"/>
</dbReference>
<dbReference type="FunFam" id="2.40.50.100:FF:000003">
    <property type="entry name" value="Acetyl-CoA carboxylase biotin carboxyl carrier protein"/>
    <property type="match status" value="1"/>
</dbReference>
<dbReference type="Proteomes" id="UP000008495">
    <property type="component" value="Unassembled WGS sequence"/>
</dbReference>
<evidence type="ECO:0000256" key="6">
    <source>
        <dbReference type="ARBA" id="ARBA00048501"/>
    </source>
</evidence>
<dbReference type="SUPFAM" id="SSF51246">
    <property type="entry name" value="Rudiment single hybrid motif"/>
    <property type="match status" value="1"/>
</dbReference>
<evidence type="ECO:0000259" key="9">
    <source>
        <dbReference type="PROSITE" id="PS50968"/>
    </source>
</evidence>
<feature type="region of interest" description="Disordered" evidence="8">
    <location>
        <begin position="487"/>
        <end position="525"/>
    </location>
</feature>
<feature type="compositionally biased region" description="Low complexity" evidence="8">
    <location>
        <begin position="511"/>
        <end position="524"/>
    </location>
</feature>
<evidence type="ECO:0000256" key="5">
    <source>
        <dbReference type="ARBA" id="ARBA00023267"/>
    </source>
</evidence>
<dbReference type="GO" id="GO:0004075">
    <property type="term" value="F:biotin carboxylase activity"/>
    <property type="evidence" value="ECO:0007669"/>
    <property type="project" value="UniProtKB-EC"/>
</dbReference>
<keyword evidence="3 7" id="KW-0547">Nucleotide-binding</keyword>
<keyword evidence="13" id="KW-1185">Reference proteome</keyword>
<feature type="domain" description="Biotin carboxylation" evidence="11">
    <location>
        <begin position="2"/>
        <end position="445"/>
    </location>
</feature>
<evidence type="ECO:0000256" key="2">
    <source>
        <dbReference type="ARBA" id="ARBA00022598"/>
    </source>
</evidence>
<protein>
    <submittedName>
        <fullName evidence="12">Acyl-CoA carboxylase alpha chain</fullName>
    </submittedName>
</protein>
<dbReference type="PANTHER" id="PTHR18866">
    <property type="entry name" value="CARBOXYLASE:PYRUVATE/ACETYL-COA/PROPIONYL-COA CARBOXYLASE"/>
    <property type="match status" value="1"/>
</dbReference>
<name>K6VJ66_9MICO</name>
<dbReference type="InterPro" id="IPR016185">
    <property type="entry name" value="PreATP-grasp_dom_sf"/>
</dbReference>
<dbReference type="Pfam" id="PF00289">
    <property type="entry name" value="Biotin_carb_N"/>
    <property type="match status" value="1"/>
</dbReference>
<gene>
    <name evidence="12" type="primary">accA</name>
    <name evidence="12" type="ORF">AUCHE_02_01410</name>
</gene>
<dbReference type="SMART" id="SM00878">
    <property type="entry name" value="Biotin_carb_C"/>
    <property type="match status" value="1"/>
</dbReference>
<dbReference type="PANTHER" id="PTHR18866:SF126">
    <property type="entry name" value="BIOTIN CARBOXYLASE"/>
    <property type="match status" value="1"/>
</dbReference>
<dbReference type="InterPro" id="IPR050856">
    <property type="entry name" value="Biotin_carboxylase_complex"/>
</dbReference>
<dbReference type="EMBL" id="BAGZ01000002">
    <property type="protein sequence ID" value="GAB76779.1"/>
    <property type="molecule type" value="Genomic_DNA"/>
</dbReference>
<dbReference type="PROSITE" id="PS50975">
    <property type="entry name" value="ATP_GRASP"/>
    <property type="match status" value="1"/>
</dbReference>
<evidence type="ECO:0000259" key="11">
    <source>
        <dbReference type="PROSITE" id="PS50979"/>
    </source>
</evidence>
<dbReference type="SUPFAM" id="SSF51230">
    <property type="entry name" value="Single hybrid motif"/>
    <property type="match status" value="1"/>
</dbReference>